<evidence type="ECO:0000256" key="5">
    <source>
        <dbReference type="SAM" id="SignalP"/>
    </source>
</evidence>
<organism evidence="7 8">
    <name type="scientific">Sphingomonas cremea</name>
    <dbReference type="NCBI Taxonomy" id="2904799"/>
    <lineage>
        <taxon>Bacteria</taxon>
        <taxon>Pseudomonadati</taxon>
        <taxon>Pseudomonadota</taxon>
        <taxon>Alphaproteobacteria</taxon>
        <taxon>Sphingomonadales</taxon>
        <taxon>Sphingomonadaceae</taxon>
        <taxon>Sphingomonas</taxon>
    </lineage>
</organism>
<accession>A0A9X1QJX1</accession>
<dbReference type="PANTHER" id="PTHR12815">
    <property type="entry name" value="SORTING AND ASSEMBLY MACHINERY SAMM50 PROTEIN FAMILY MEMBER"/>
    <property type="match status" value="1"/>
</dbReference>
<dbReference type="AlphaFoldDB" id="A0A9X1QJX1"/>
<evidence type="ECO:0000259" key="6">
    <source>
        <dbReference type="PROSITE" id="PS51779"/>
    </source>
</evidence>
<dbReference type="Pfam" id="PF01103">
    <property type="entry name" value="Omp85"/>
    <property type="match status" value="1"/>
</dbReference>
<feature type="region of interest" description="Disordered" evidence="4">
    <location>
        <begin position="29"/>
        <end position="85"/>
    </location>
</feature>
<keyword evidence="2" id="KW-0812">Transmembrane</keyword>
<keyword evidence="3" id="KW-0472">Membrane</keyword>
<dbReference type="GO" id="GO:0019867">
    <property type="term" value="C:outer membrane"/>
    <property type="evidence" value="ECO:0007669"/>
    <property type="project" value="InterPro"/>
</dbReference>
<feature type="compositionally biased region" description="Low complexity" evidence="4">
    <location>
        <begin position="70"/>
        <end position="85"/>
    </location>
</feature>
<gene>
    <name evidence="7" type="ORF">LVY65_05190</name>
</gene>
<dbReference type="InterPro" id="IPR039910">
    <property type="entry name" value="D15-like"/>
</dbReference>
<dbReference type="Gene3D" id="3.10.20.310">
    <property type="entry name" value="membrane protein fhac"/>
    <property type="match status" value="1"/>
</dbReference>
<dbReference type="PROSITE" id="PS51779">
    <property type="entry name" value="POTRA"/>
    <property type="match status" value="1"/>
</dbReference>
<comment type="subcellular location">
    <subcellularLocation>
        <location evidence="1">Membrane</location>
    </subcellularLocation>
</comment>
<sequence>MGQRSTGRVTASFWLAGCAGLALGAEPLRAQLPPQPADPAELDPSAPLDPMPDLGVEWPDLNQPEPAAPPEVQGVAPEAAAEATENAAEQVEDASAARGYRWTISGLEGVAEADSILAGFDERSTLKSDRKQTANAAQIDRRARADAELLAELLHSKGYYDATVEPQIDVSDNGLIVALMATPGQLYRFESVELPGLDQAAGDDAQLLREAFAVKAGDPVIAQKVIDAGIALQVALGERGFATAKVGEQDIVIDHEAQAARLVLPVTPGPVARFGELTVSGEPPFSNRHVQRIARFKAGDRYEADEVADLRRALIATGLISSVEVTQIPRDEGRTIDLAVKLEPAPMRTIAGELGYGTGEGFRAEASWQHRNFFNPEGALTVRGVAGTQEQLAAVSLRRNNWLRRDQVLNAQALASHVDRDAYSAKTLSLSAGFERQSNFIWHKKWTWSLGGELIATDERDTIKATGEPRRRTFFIGAIPGTLGYDASDDLLNPTKGFRLLGRVSPELSFEGGAFPYARTQFDGSAYHPLSDTIVAAGRIRLGTIVGAQRDDIAPSRRFYSGGGGSVRGYGYQRLGPRDIDGDPIGGRSLAEFALEARIKLKAFGGNFGVVPFFDGGTLSTGAFPSMKDWQFGTGLGVRYYSSFGPIRLDIGTPLNRQEGDGRITVVVGLGQAF</sequence>
<keyword evidence="8" id="KW-1185">Reference proteome</keyword>
<evidence type="ECO:0000313" key="8">
    <source>
        <dbReference type="Proteomes" id="UP001139410"/>
    </source>
</evidence>
<keyword evidence="2" id="KW-1134">Transmembrane beta strand</keyword>
<evidence type="ECO:0000256" key="3">
    <source>
        <dbReference type="ARBA" id="ARBA00023136"/>
    </source>
</evidence>
<protein>
    <submittedName>
        <fullName evidence="7">BamA/TamA family outer membrane protein</fullName>
    </submittedName>
</protein>
<reference evidence="7" key="1">
    <citation type="submission" date="2022-01" db="EMBL/GenBank/DDBJ databases">
        <authorList>
            <person name="Jo J.-H."/>
            <person name="Im W.-T."/>
        </authorList>
    </citation>
    <scope>NUCLEOTIDE SEQUENCE</scope>
    <source>
        <strain evidence="7">G124</strain>
    </source>
</reference>
<comment type="caution">
    <text evidence="7">The sequence shown here is derived from an EMBL/GenBank/DDBJ whole genome shotgun (WGS) entry which is preliminary data.</text>
</comment>
<feature type="signal peptide" evidence="5">
    <location>
        <begin position="1"/>
        <end position="24"/>
    </location>
</feature>
<dbReference type="Pfam" id="PF07244">
    <property type="entry name" value="POTRA"/>
    <property type="match status" value="1"/>
</dbReference>
<dbReference type="InterPro" id="IPR000184">
    <property type="entry name" value="Bac_surfAg_D15"/>
</dbReference>
<evidence type="ECO:0000256" key="4">
    <source>
        <dbReference type="SAM" id="MobiDB-lite"/>
    </source>
</evidence>
<evidence type="ECO:0000256" key="2">
    <source>
        <dbReference type="ARBA" id="ARBA00022452"/>
    </source>
</evidence>
<proteinExistence type="predicted"/>
<feature type="domain" description="POTRA" evidence="6">
    <location>
        <begin position="272"/>
        <end position="345"/>
    </location>
</feature>
<dbReference type="PANTHER" id="PTHR12815:SF42">
    <property type="entry name" value="BACTERIAL SURFACE ANTIGEN (D15) DOMAIN-CONTAINING PROTEIN"/>
    <property type="match status" value="1"/>
</dbReference>
<evidence type="ECO:0000256" key="1">
    <source>
        <dbReference type="ARBA" id="ARBA00004370"/>
    </source>
</evidence>
<dbReference type="InterPro" id="IPR034746">
    <property type="entry name" value="POTRA"/>
</dbReference>
<dbReference type="Proteomes" id="UP001139410">
    <property type="component" value="Unassembled WGS sequence"/>
</dbReference>
<evidence type="ECO:0000313" key="7">
    <source>
        <dbReference type="EMBL" id="MCF2514460.1"/>
    </source>
</evidence>
<dbReference type="EMBL" id="JAKFGM010000001">
    <property type="protein sequence ID" value="MCF2514460.1"/>
    <property type="molecule type" value="Genomic_DNA"/>
</dbReference>
<feature type="chain" id="PRO_5040992938" evidence="5">
    <location>
        <begin position="25"/>
        <end position="674"/>
    </location>
</feature>
<name>A0A9X1QJX1_9SPHN</name>
<dbReference type="Gene3D" id="2.40.160.50">
    <property type="entry name" value="membrane protein fhac: a member of the omp85/tpsb transporter family"/>
    <property type="match status" value="1"/>
</dbReference>
<keyword evidence="5" id="KW-0732">Signal</keyword>
<dbReference type="InterPro" id="IPR010827">
    <property type="entry name" value="BamA/TamA_POTRA"/>
</dbReference>
<dbReference type="RefSeq" id="WP_235066922.1">
    <property type="nucleotide sequence ID" value="NZ_JAKFGM010000001.1"/>
</dbReference>